<dbReference type="SUPFAM" id="SSF103025">
    <property type="entry name" value="Folate-binding domain"/>
    <property type="match status" value="1"/>
</dbReference>
<sequence>MNSSLPGAVLDACGVPAHYGNPFAEQSRLVAGKAFTDLSFVEVVVVSGQDRLTWLHNLTTRDFTNLAPGESSEMLLLDPNGHIQAAAGVVDDGERTWFLMDRGQAEPFAAFLESMVFRMRVEIGRPEYDVVGVVIPRSEEKTSGGDADGGEAAEGTESSVATAPAGDPPADFLPAEVAALAELVWEDPWPRTLPGGAHYGVADSEHSARASRRVLVLVKPGAPVVEAFMAAGYSPAGLQAWEAQRVADWRPRPNNEIVARALPHELDWLRTAVHLEKGCYRGQETVAKLVNLGKPPRRLTYLYLEGPEGDLPAAGSEIKLGEKTVGVLTSVARDYEEGPVALALIKRNTALDAQLSVGGFIAAQVEIVSREGKSSASPAQRPGAGMRGVGHRTLGA</sequence>
<evidence type="ECO:0000313" key="3">
    <source>
        <dbReference type="EMBL" id="QOR45925.1"/>
    </source>
</evidence>
<dbReference type="InterPro" id="IPR017703">
    <property type="entry name" value="YgfZ/GCV_T_CS"/>
</dbReference>
<proteinExistence type="predicted"/>
<dbReference type="InterPro" id="IPR045179">
    <property type="entry name" value="YgfZ/GcvT"/>
</dbReference>
<keyword evidence="4" id="KW-1185">Reference proteome</keyword>
<evidence type="ECO:0000256" key="2">
    <source>
        <dbReference type="SAM" id="MobiDB-lite"/>
    </source>
</evidence>
<dbReference type="GO" id="GO:0016226">
    <property type="term" value="P:iron-sulfur cluster assembly"/>
    <property type="evidence" value="ECO:0007669"/>
    <property type="project" value="TreeGrafter"/>
</dbReference>
<feature type="region of interest" description="Disordered" evidence="2">
    <location>
        <begin position="371"/>
        <end position="396"/>
    </location>
</feature>
<organism evidence="3 4">
    <name type="scientific">Trueperella pecoris</name>
    <dbReference type="NCBI Taxonomy" id="2733571"/>
    <lineage>
        <taxon>Bacteria</taxon>
        <taxon>Bacillati</taxon>
        <taxon>Actinomycetota</taxon>
        <taxon>Actinomycetes</taxon>
        <taxon>Actinomycetales</taxon>
        <taxon>Actinomycetaceae</taxon>
        <taxon>Trueperella</taxon>
    </lineage>
</organism>
<dbReference type="AlphaFoldDB" id="A0A7M1QX56"/>
<feature type="region of interest" description="Disordered" evidence="2">
    <location>
        <begin position="139"/>
        <end position="168"/>
    </location>
</feature>
<dbReference type="InterPro" id="IPR027266">
    <property type="entry name" value="TrmE/GcvT-like"/>
</dbReference>
<dbReference type="PANTHER" id="PTHR22602:SF0">
    <property type="entry name" value="TRANSFERASE CAF17, MITOCHONDRIAL-RELATED"/>
    <property type="match status" value="1"/>
</dbReference>
<dbReference type="Proteomes" id="UP000595053">
    <property type="component" value="Chromosome"/>
</dbReference>
<dbReference type="PANTHER" id="PTHR22602">
    <property type="entry name" value="TRANSFERASE CAF17, MITOCHONDRIAL-RELATED"/>
    <property type="match status" value="1"/>
</dbReference>
<dbReference type="PIRSF" id="PIRSF006487">
    <property type="entry name" value="GcvT"/>
    <property type="match status" value="1"/>
</dbReference>
<dbReference type="RefSeq" id="WP_197551362.1">
    <property type="nucleotide sequence ID" value="NZ_CP063213.1"/>
</dbReference>
<dbReference type="EMBL" id="CP063213">
    <property type="protein sequence ID" value="QOR45925.1"/>
    <property type="molecule type" value="Genomic_DNA"/>
</dbReference>
<accession>A0A7M1QX56</accession>
<evidence type="ECO:0000313" key="4">
    <source>
        <dbReference type="Proteomes" id="UP000595053"/>
    </source>
</evidence>
<dbReference type="Gene3D" id="3.30.1360.120">
    <property type="entry name" value="Probable tRNA modification gtpase trme, domain 1"/>
    <property type="match status" value="1"/>
</dbReference>
<reference evidence="3 4" key="1">
    <citation type="submission" date="2020-10" db="EMBL/GenBank/DDBJ databases">
        <title>Trueperella pecoris sp. nov. isolated from bovine and porcine specimens.</title>
        <authorList>
            <person name="Schoenecker L."/>
            <person name="Schnydrig P."/>
            <person name="Brodard I."/>
            <person name="Thomann A."/>
            <person name="Hemphill A."/>
            <person name="Rodriguez-Campos S."/>
            <person name="Perreten V."/>
            <person name="Jores J."/>
            <person name="Kittl S."/>
        </authorList>
    </citation>
    <scope>NUCLEOTIDE SEQUENCE [LARGE SCALE GENOMIC DNA]</scope>
    <source>
        <strain evidence="3 4">15A0121</strain>
    </source>
</reference>
<dbReference type="NCBIfam" id="TIGR03317">
    <property type="entry name" value="ygfZ_signature"/>
    <property type="match status" value="1"/>
</dbReference>
<gene>
    <name evidence="3" type="ORF">INS88_01485</name>
</gene>
<keyword evidence="1" id="KW-0809">Transit peptide</keyword>
<name>A0A7M1QX56_9ACTO</name>
<feature type="compositionally biased region" description="Low complexity" evidence="2">
    <location>
        <begin position="153"/>
        <end position="163"/>
    </location>
</feature>
<evidence type="ECO:0000256" key="1">
    <source>
        <dbReference type="ARBA" id="ARBA00022946"/>
    </source>
</evidence>
<protein>
    <submittedName>
        <fullName evidence="3">Folate-binding protein YgfZ</fullName>
    </submittedName>
</protein>